<feature type="non-terminal residue" evidence="7">
    <location>
        <position position="160"/>
    </location>
</feature>
<gene>
    <name evidence="7" type="ORF">CHLNCDRAFT_14083</name>
</gene>
<dbReference type="KEGG" id="cvr:CHLNCDRAFT_14083"/>
<dbReference type="InterPro" id="IPR050205">
    <property type="entry name" value="CDPK_Ser/Thr_kinases"/>
</dbReference>
<dbReference type="RefSeq" id="XP_005847172.1">
    <property type="nucleotide sequence ID" value="XM_005847110.1"/>
</dbReference>
<accession>E1ZH70</accession>
<keyword evidence="1" id="KW-0723">Serine/threonine-protein kinase</keyword>
<dbReference type="InParanoid" id="E1ZH70"/>
<evidence type="ECO:0000256" key="5">
    <source>
        <dbReference type="ARBA" id="ARBA00022840"/>
    </source>
</evidence>
<dbReference type="OrthoDB" id="538979at2759"/>
<dbReference type="GO" id="GO:0004674">
    <property type="term" value="F:protein serine/threonine kinase activity"/>
    <property type="evidence" value="ECO:0007669"/>
    <property type="project" value="UniProtKB-KW"/>
</dbReference>
<dbReference type="Pfam" id="PF00069">
    <property type="entry name" value="Pkinase"/>
    <property type="match status" value="1"/>
</dbReference>
<dbReference type="GeneID" id="17354376"/>
<dbReference type="OMA" id="SAPECVH"/>
<sequence length="160" mass="17529">EAAHITQQLLMALLTCHRHGVAYRDVKPANLLVRSIDANGLPEVCLADFGCSRSMLGPQPSNRNSPGTPLFSAPECVHGYGGIESDIWSAGVLLYSLLSGAFPFCDPRSKISQAEYWQRVSEAPISYSGPGWRDVSPRAVDLVRRMLERDCSRRIAAQEA</sequence>
<evidence type="ECO:0000259" key="6">
    <source>
        <dbReference type="PROSITE" id="PS50011"/>
    </source>
</evidence>
<keyword evidence="3" id="KW-0547">Nucleotide-binding</keyword>
<dbReference type="SMART" id="SM00220">
    <property type="entry name" value="S_TKc"/>
    <property type="match status" value="1"/>
</dbReference>
<proteinExistence type="predicted"/>
<evidence type="ECO:0000256" key="3">
    <source>
        <dbReference type="ARBA" id="ARBA00022741"/>
    </source>
</evidence>
<dbReference type="AlphaFoldDB" id="E1ZH70"/>
<evidence type="ECO:0000313" key="8">
    <source>
        <dbReference type="Proteomes" id="UP000008141"/>
    </source>
</evidence>
<name>E1ZH70_CHLVA</name>
<dbReference type="InterPro" id="IPR011009">
    <property type="entry name" value="Kinase-like_dom_sf"/>
</dbReference>
<dbReference type="eggNOG" id="KOG0032">
    <property type="taxonomic scope" value="Eukaryota"/>
</dbReference>
<organism evidence="8">
    <name type="scientific">Chlorella variabilis</name>
    <name type="common">Green alga</name>
    <dbReference type="NCBI Taxonomy" id="554065"/>
    <lineage>
        <taxon>Eukaryota</taxon>
        <taxon>Viridiplantae</taxon>
        <taxon>Chlorophyta</taxon>
        <taxon>core chlorophytes</taxon>
        <taxon>Trebouxiophyceae</taxon>
        <taxon>Chlorellales</taxon>
        <taxon>Chlorellaceae</taxon>
        <taxon>Chlorella clade</taxon>
        <taxon>Chlorella</taxon>
    </lineage>
</organism>
<keyword evidence="5" id="KW-0067">ATP-binding</keyword>
<feature type="non-terminal residue" evidence="7">
    <location>
        <position position="1"/>
    </location>
</feature>
<evidence type="ECO:0000256" key="2">
    <source>
        <dbReference type="ARBA" id="ARBA00022679"/>
    </source>
</evidence>
<dbReference type="Proteomes" id="UP000008141">
    <property type="component" value="Unassembled WGS sequence"/>
</dbReference>
<dbReference type="PANTHER" id="PTHR24349">
    <property type="entry name" value="SERINE/THREONINE-PROTEIN KINASE"/>
    <property type="match status" value="1"/>
</dbReference>
<dbReference type="InterPro" id="IPR000719">
    <property type="entry name" value="Prot_kinase_dom"/>
</dbReference>
<protein>
    <recommendedName>
        <fullName evidence="6">Protein kinase domain-containing protein</fullName>
    </recommendedName>
</protein>
<evidence type="ECO:0000256" key="4">
    <source>
        <dbReference type="ARBA" id="ARBA00022777"/>
    </source>
</evidence>
<dbReference type="SUPFAM" id="SSF56112">
    <property type="entry name" value="Protein kinase-like (PK-like)"/>
    <property type="match status" value="1"/>
</dbReference>
<dbReference type="PROSITE" id="PS00108">
    <property type="entry name" value="PROTEIN_KINASE_ST"/>
    <property type="match status" value="1"/>
</dbReference>
<keyword evidence="4" id="KW-0418">Kinase</keyword>
<dbReference type="InterPro" id="IPR008271">
    <property type="entry name" value="Ser/Thr_kinase_AS"/>
</dbReference>
<keyword evidence="2" id="KW-0808">Transferase</keyword>
<dbReference type="Gene3D" id="1.10.510.10">
    <property type="entry name" value="Transferase(Phosphotransferase) domain 1"/>
    <property type="match status" value="1"/>
</dbReference>
<dbReference type="GO" id="GO:0005524">
    <property type="term" value="F:ATP binding"/>
    <property type="evidence" value="ECO:0007669"/>
    <property type="project" value="UniProtKB-KW"/>
</dbReference>
<dbReference type="STRING" id="554065.E1ZH70"/>
<evidence type="ECO:0000313" key="7">
    <source>
        <dbReference type="EMBL" id="EFN55070.1"/>
    </source>
</evidence>
<dbReference type="PROSITE" id="PS50011">
    <property type="entry name" value="PROTEIN_KINASE_DOM"/>
    <property type="match status" value="1"/>
</dbReference>
<dbReference type="EMBL" id="GL433846">
    <property type="protein sequence ID" value="EFN55070.1"/>
    <property type="molecule type" value="Genomic_DNA"/>
</dbReference>
<evidence type="ECO:0000256" key="1">
    <source>
        <dbReference type="ARBA" id="ARBA00022527"/>
    </source>
</evidence>
<feature type="domain" description="Protein kinase" evidence="6">
    <location>
        <begin position="1"/>
        <end position="160"/>
    </location>
</feature>
<keyword evidence="8" id="KW-1185">Reference proteome</keyword>
<reference evidence="7 8" key="1">
    <citation type="journal article" date="2010" name="Plant Cell">
        <title>The Chlorella variabilis NC64A genome reveals adaptation to photosymbiosis, coevolution with viruses, and cryptic sex.</title>
        <authorList>
            <person name="Blanc G."/>
            <person name="Duncan G."/>
            <person name="Agarkova I."/>
            <person name="Borodovsky M."/>
            <person name="Gurnon J."/>
            <person name="Kuo A."/>
            <person name="Lindquist E."/>
            <person name="Lucas S."/>
            <person name="Pangilinan J."/>
            <person name="Polle J."/>
            <person name="Salamov A."/>
            <person name="Terry A."/>
            <person name="Yamada T."/>
            <person name="Dunigan D.D."/>
            <person name="Grigoriev I.V."/>
            <person name="Claverie J.M."/>
            <person name="Van Etten J.L."/>
        </authorList>
    </citation>
    <scope>NUCLEOTIDE SEQUENCE [LARGE SCALE GENOMIC DNA]</scope>
    <source>
        <strain evidence="7 8">NC64A</strain>
    </source>
</reference>